<evidence type="ECO:0000256" key="2">
    <source>
        <dbReference type="SAM" id="Phobius"/>
    </source>
</evidence>
<gene>
    <name evidence="3" type="ORF">TVAG_032970</name>
</gene>
<sequence length="99" mass="10362">MRKYGGAYVKPDGKLRDGSKISDDGSGGSSGSSETSGSSGSSSGKSNSSVQAAKIIPWIVLGVFVIAVIVIAIFLFRKAKCVVVASHVEERRETRMVLV</sequence>
<evidence type="ECO:0000256" key="1">
    <source>
        <dbReference type="SAM" id="MobiDB-lite"/>
    </source>
</evidence>
<dbReference type="VEuPathDB" id="TrichDB:TVAG_032970"/>
<accession>A2FAZ6</accession>
<dbReference type="InParanoid" id="A2FAZ6"/>
<dbReference type="SMR" id="A2FAZ6"/>
<keyword evidence="2" id="KW-0812">Transmembrane</keyword>
<dbReference type="AlphaFoldDB" id="A2FAZ6"/>
<protein>
    <submittedName>
        <fullName evidence="3">Uncharacterized protein</fullName>
    </submittedName>
</protein>
<feature type="compositionally biased region" description="Basic and acidic residues" evidence="1">
    <location>
        <begin position="11"/>
        <end position="23"/>
    </location>
</feature>
<dbReference type="VEuPathDB" id="TrichDB:TVAGG3_0049500"/>
<feature type="transmembrane region" description="Helical" evidence="2">
    <location>
        <begin position="55"/>
        <end position="76"/>
    </location>
</feature>
<dbReference type="EMBL" id="DS113695">
    <property type="protein sequence ID" value="EAX97924.1"/>
    <property type="molecule type" value="Genomic_DNA"/>
</dbReference>
<dbReference type="Proteomes" id="UP000001542">
    <property type="component" value="Unassembled WGS sequence"/>
</dbReference>
<keyword evidence="2" id="KW-1133">Transmembrane helix</keyword>
<evidence type="ECO:0000313" key="4">
    <source>
        <dbReference type="Proteomes" id="UP000001542"/>
    </source>
</evidence>
<reference evidence="3" key="1">
    <citation type="submission" date="2006-10" db="EMBL/GenBank/DDBJ databases">
        <authorList>
            <person name="Amadeo P."/>
            <person name="Zhao Q."/>
            <person name="Wortman J."/>
            <person name="Fraser-Liggett C."/>
            <person name="Carlton J."/>
        </authorList>
    </citation>
    <scope>NUCLEOTIDE SEQUENCE</scope>
    <source>
        <strain evidence="3">G3</strain>
    </source>
</reference>
<evidence type="ECO:0000313" key="3">
    <source>
        <dbReference type="EMBL" id="EAX97924.1"/>
    </source>
</evidence>
<feature type="compositionally biased region" description="Low complexity" evidence="1">
    <location>
        <begin position="31"/>
        <end position="49"/>
    </location>
</feature>
<proteinExistence type="predicted"/>
<name>A2FAZ6_TRIV3</name>
<organism evidence="3 4">
    <name type="scientific">Trichomonas vaginalis (strain ATCC PRA-98 / G3)</name>
    <dbReference type="NCBI Taxonomy" id="412133"/>
    <lineage>
        <taxon>Eukaryota</taxon>
        <taxon>Metamonada</taxon>
        <taxon>Parabasalia</taxon>
        <taxon>Trichomonadida</taxon>
        <taxon>Trichomonadidae</taxon>
        <taxon>Trichomonas</taxon>
    </lineage>
</organism>
<feature type="region of interest" description="Disordered" evidence="1">
    <location>
        <begin position="1"/>
        <end position="49"/>
    </location>
</feature>
<keyword evidence="4" id="KW-1185">Reference proteome</keyword>
<dbReference type="KEGG" id="tva:4755712"/>
<keyword evidence="2" id="KW-0472">Membrane</keyword>
<reference evidence="3" key="2">
    <citation type="journal article" date="2007" name="Science">
        <title>Draft genome sequence of the sexually transmitted pathogen Trichomonas vaginalis.</title>
        <authorList>
            <person name="Carlton J.M."/>
            <person name="Hirt R.P."/>
            <person name="Silva J.C."/>
            <person name="Delcher A.L."/>
            <person name="Schatz M."/>
            <person name="Zhao Q."/>
            <person name="Wortman J.R."/>
            <person name="Bidwell S.L."/>
            <person name="Alsmark U.C.M."/>
            <person name="Besteiro S."/>
            <person name="Sicheritz-Ponten T."/>
            <person name="Noel C.J."/>
            <person name="Dacks J.B."/>
            <person name="Foster P.G."/>
            <person name="Simillion C."/>
            <person name="Van de Peer Y."/>
            <person name="Miranda-Saavedra D."/>
            <person name="Barton G.J."/>
            <person name="Westrop G.D."/>
            <person name="Mueller S."/>
            <person name="Dessi D."/>
            <person name="Fiori P.L."/>
            <person name="Ren Q."/>
            <person name="Paulsen I."/>
            <person name="Zhang H."/>
            <person name="Bastida-Corcuera F.D."/>
            <person name="Simoes-Barbosa A."/>
            <person name="Brown M.T."/>
            <person name="Hayes R.D."/>
            <person name="Mukherjee M."/>
            <person name="Okumura C.Y."/>
            <person name="Schneider R."/>
            <person name="Smith A.J."/>
            <person name="Vanacova S."/>
            <person name="Villalvazo M."/>
            <person name="Haas B.J."/>
            <person name="Pertea M."/>
            <person name="Feldblyum T.V."/>
            <person name="Utterback T.R."/>
            <person name="Shu C.L."/>
            <person name="Osoegawa K."/>
            <person name="de Jong P.J."/>
            <person name="Hrdy I."/>
            <person name="Horvathova L."/>
            <person name="Zubacova Z."/>
            <person name="Dolezal P."/>
            <person name="Malik S.B."/>
            <person name="Logsdon J.M. Jr."/>
            <person name="Henze K."/>
            <person name="Gupta A."/>
            <person name="Wang C.C."/>
            <person name="Dunne R.L."/>
            <person name="Upcroft J.A."/>
            <person name="Upcroft P."/>
            <person name="White O."/>
            <person name="Salzberg S.L."/>
            <person name="Tang P."/>
            <person name="Chiu C.-H."/>
            <person name="Lee Y.-S."/>
            <person name="Embley T.M."/>
            <person name="Coombs G.H."/>
            <person name="Mottram J.C."/>
            <person name="Tachezy J."/>
            <person name="Fraser-Liggett C.M."/>
            <person name="Johnson P.J."/>
        </authorList>
    </citation>
    <scope>NUCLEOTIDE SEQUENCE [LARGE SCALE GENOMIC DNA]</scope>
    <source>
        <strain evidence="3">G3</strain>
    </source>
</reference>
<dbReference type="RefSeq" id="XP_001310854.1">
    <property type="nucleotide sequence ID" value="XM_001310853.1"/>
</dbReference>